<evidence type="ECO:0000256" key="2">
    <source>
        <dbReference type="SAM" id="MobiDB-lite"/>
    </source>
</evidence>
<name>A0AAW2YYT9_9EUKA</name>
<proteinExistence type="predicted"/>
<dbReference type="Gene3D" id="1.20.58.900">
    <property type="match status" value="1"/>
</dbReference>
<evidence type="ECO:0000313" key="4">
    <source>
        <dbReference type="Proteomes" id="UP001431209"/>
    </source>
</evidence>
<evidence type="ECO:0000256" key="1">
    <source>
        <dbReference type="SAM" id="Coils"/>
    </source>
</evidence>
<organism evidence="3 4">
    <name type="scientific">Acrasis kona</name>
    <dbReference type="NCBI Taxonomy" id="1008807"/>
    <lineage>
        <taxon>Eukaryota</taxon>
        <taxon>Discoba</taxon>
        <taxon>Heterolobosea</taxon>
        <taxon>Tetramitia</taxon>
        <taxon>Eutetramitia</taxon>
        <taxon>Acrasidae</taxon>
        <taxon>Acrasis</taxon>
    </lineage>
</organism>
<keyword evidence="4" id="KW-1185">Reference proteome</keyword>
<dbReference type="Proteomes" id="UP001431209">
    <property type="component" value="Unassembled WGS sequence"/>
</dbReference>
<reference evidence="3 4" key="1">
    <citation type="submission" date="2024-03" db="EMBL/GenBank/DDBJ databases">
        <title>The Acrasis kona genome and developmental transcriptomes reveal deep origins of eukaryotic multicellular pathways.</title>
        <authorList>
            <person name="Sheikh S."/>
            <person name="Fu C.-J."/>
            <person name="Brown M.W."/>
            <person name="Baldauf S.L."/>
        </authorList>
    </citation>
    <scope>NUCLEOTIDE SEQUENCE [LARGE SCALE GENOMIC DNA]</scope>
    <source>
        <strain evidence="3 4">ATCC MYA-3509</strain>
    </source>
</reference>
<evidence type="ECO:0000313" key="3">
    <source>
        <dbReference type="EMBL" id="KAL0482651.1"/>
    </source>
</evidence>
<comment type="caution">
    <text evidence="3">The sequence shown here is derived from an EMBL/GenBank/DDBJ whole genome shotgun (WGS) entry which is preliminary data.</text>
</comment>
<accession>A0AAW2YYT9</accession>
<dbReference type="AlphaFoldDB" id="A0AAW2YYT9"/>
<protein>
    <submittedName>
        <fullName evidence="3">Uncharacterized protein</fullName>
    </submittedName>
</protein>
<feature type="region of interest" description="Disordered" evidence="2">
    <location>
        <begin position="297"/>
        <end position="321"/>
    </location>
</feature>
<dbReference type="InterPro" id="IPR037213">
    <property type="entry name" value="Run_dom_sf"/>
</dbReference>
<feature type="coiled-coil region" evidence="1">
    <location>
        <begin position="566"/>
        <end position="602"/>
    </location>
</feature>
<keyword evidence="1" id="KW-0175">Coiled coil</keyword>
<gene>
    <name evidence="3" type="ORF">AKO1_014341</name>
</gene>
<dbReference type="EMBL" id="JAOPGA020000879">
    <property type="protein sequence ID" value="KAL0482651.1"/>
    <property type="molecule type" value="Genomic_DNA"/>
</dbReference>
<sequence>MSSKFEDINQNEFERVIKGCGATLKFQDHSLIGDFRLLMLKDERNSFNRNYISEEVTQCRLPTNDSLKVRFVKFSFRPDEPLSEGTYLITIKHKLKSTLDASLRGNTVTPLAVKVVYPGPRADDGVSIITSFLVEEEYRYERIILRVIKNDDDKDKTYNKGLWWTKSNGKPIDIYFKIMVPDDLRLFTSYKLSLSLERIKMIIRQWHLSRSGAVKIEASDLWYWMKNPLKYVQKNYPRKETKSNDQREFYSIVYTYFKLEPGAYTIIINTKPELVEQSVDKPKLVIKLKTNKPIKETSTLTPSTELKTDKPIKEASPPTPSTESFDFFKSFFDYFSSKSTFLVKEDDASGKTEIPVMTLEQAQSPKTDHNISSYFKKQTEVLLKQRIEFGSLGASQDESDHQYTVSLCLAYGTTMEDDLIKGMIEECRNKLLEIHNNKSGTTEFENIYTKRQELTFLKNKAKTVGIYNEVRGMSDEYANSLSFFDKLQVGNFDWLGNGNASFVDEMKNISKKNTAQLQSIKAKQSNTDLLSKLGFTTNETHITEETNPYELPFAICCMVRPTFQGLQKWTKHLERAKSTNDIQQQQLAISRLENRISKCSKRESIIMHDFLNKIKKSIKDGNELIGNTEQVKNFKKNKTLKVIHEAQSLQNEKDPQKLGTFLNVNRMDLDQVTLNRLDARVIRLLKSLDVHAMERIALADRLMLNLKKCIQTLYKYLHLDVDEEMAKEKLDFNVNQNFQSILLQNVFSKQRISSTRKATLRKMANEMHFPTIGKITRNQLCPTLEGILLQGLLLDHEDHIWNLIVKKLESLQKTNQIFCAALNIIHFHSEHSSHDTKLRAFLCCLLKYRSDSILRTFQDVELIKNVLKFLGRIPFQVLIDEESNIVK</sequence>